<evidence type="ECO:0000256" key="1">
    <source>
        <dbReference type="ARBA" id="ARBA00022593"/>
    </source>
</evidence>
<dbReference type="Pfam" id="PF05648">
    <property type="entry name" value="PEX11"/>
    <property type="match status" value="1"/>
</dbReference>
<comment type="subcellular location">
    <subcellularLocation>
        <location evidence="4">Peroxisome membrane</location>
    </subcellularLocation>
</comment>
<organism evidence="6 7">
    <name type="scientific">Trametes coccinea (strain BRFM310)</name>
    <name type="common">Pycnoporus coccineus</name>
    <dbReference type="NCBI Taxonomy" id="1353009"/>
    <lineage>
        <taxon>Eukaryota</taxon>
        <taxon>Fungi</taxon>
        <taxon>Dikarya</taxon>
        <taxon>Basidiomycota</taxon>
        <taxon>Agaricomycotina</taxon>
        <taxon>Agaricomycetes</taxon>
        <taxon>Polyporales</taxon>
        <taxon>Polyporaceae</taxon>
        <taxon>Trametes</taxon>
    </lineage>
</organism>
<dbReference type="Proteomes" id="UP000193067">
    <property type="component" value="Unassembled WGS sequence"/>
</dbReference>
<feature type="region of interest" description="Disordered" evidence="5">
    <location>
        <begin position="293"/>
        <end position="330"/>
    </location>
</feature>
<dbReference type="OrthoDB" id="10005898at2759"/>
<dbReference type="GO" id="GO:0016559">
    <property type="term" value="P:peroxisome fission"/>
    <property type="evidence" value="ECO:0007669"/>
    <property type="project" value="InterPro"/>
</dbReference>
<keyword evidence="7" id="KW-1185">Reference proteome</keyword>
<keyword evidence="3" id="KW-0576">Peroxisome</keyword>
<feature type="compositionally biased region" description="Basic and acidic residues" evidence="5">
    <location>
        <begin position="306"/>
        <end position="322"/>
    </location>
</feature>
<sequence>MASQSKPLTLARLEDMTLGSFALVPSSETLDHLVRFLSTWSGSDKLFMIIQYTAKLLVSFLQWRARLQYDAGRRKLPLSASADKLARLGSIISDARMLFRIWGLLPIFQWMIAMERNPAPTRKLRTIERLQGWSMLAYYPLEHLYYLLSHSIIPDKLTLPSITAFIPFIRSRPSHTQIPLKLGTLGLWSTRFWAAYVMLQLAHLREDSKLLRLRERTLSKTKTGATPAEKEELDKRKAALKNELIVNLAYLPQTLHWSTEKGIFENEVWLNLCGLIAGIASWKSGWQATALKPTPSHADMSPMEPTGEKLAPHVEDPLKDVVEAPSLDEM</sequence>
<evidence type="ECO:0000256" key="5">
    <source>
        <dbReference type="SAM" id="MobiDB-lite"/>
    </source>
</evidence>
<evidence type="ECO:0000313" key="7">
    <source>
        <dbReference type="Proteomes" id="UP000193067"/>
    </source>
</evidence>
<keyword evidence="1" id="KW-0962">Peroxisome biogenesis</keyword>
<proteinExistence type="predicted"/>
<evidence type="ECO:0000256" key="3">
    <source>
        <dbReference type="ARBA" id="ARBA00023140"/>
    </source>
</evidence>
<accession>A0A1Y2IIW9</accession>
<gene>
    <name evidence="6" type="ORF">PYCCODRAFT_1479505</name>
</gene>
<keyword evidence="2" id="KW-0472">Membrane</keyword>
<reference evidence="6 7" key="1">
    <citation type="journal article" date="2015" name="Biotechnol. Biofuels">
        <title>Enhanced degradation of softwood versus hardwood by the white-rot fungus Pycnoporus coccineus.</title>
        <authorList>
            <person name="Couturier M."/>
            <person name="Navarro D."/>
            <person name="Chevret D."/>
            <person name="Henrissat B."/>
            <person name="Piumi F."/>
            <person name="Ruiz-Duenas F.J."/>
            <person name="Martinez A.T."/>
            <person name="Grigoriev I.V."/>
            <person name="Riley R."/>
            <person name="Lipzen A."/>
            <person name="Berrin J.G."/>
            <person name="Master E.R."/>
            <person name="Rosso M.N."/>
        </authorList>
    </citation>
    <scope>NUCLEOTIDE SEQUENCE [LARGE SCALE GENOMIC DNA]</scope>
    <source>
        <strain evidence="6 7">BRFM310</strain>
    </source>
</reference>
<dbReference type="PANTHER" id="PTHR12652">
    <property type="entry name" value="PEROXISOMAL BIOGENESIS FACTOR 11"/>
    <property type="match status" value="1"/>
</dbReference>
<evidence type="ECO:0000313" key="6">
    <source>
        <dbReference type="EMBL" id="OSC99861.1"/>
    </source>
</evidence>
<dbReference type="AlphaFoldDB" id="A0A1Y2IIW9"/>
<dbReference type="STRING" id="1353009.A0A1Y2IIW9"/>
<evidence type="ECO:0000256" key="2">
    <source>
        <dbReference type="ARBA" id="ARBA00023136"/>
    </source>
</evidence>
<evidence type="ECO:0000256" key="4">
    <source>
        <dbReference type="ARBA" id="ARBA00046271"/>
    </source>
</evidence>
<dbReference type="PANTHER" id="PTHR12652:SF25">
    <property type="entry name" value="MICROBODY (PEROXISOME) PROLIFERATION PROTEIN PEROXIN 11C (EUROFUNG)"/>
    <property type="match status" value="1"/>
</dbReference>
<dbReference type="InterPro" id="IPR008733">
    <property type="entry name" value="PEX11"/>
</dbReference>
<dbReference type="GO" id="GO:0005778">
    <property type="term" value="C:peroxisomal membrane"/>
    <property type="evidence" value="ECO:0007669"/>
    <property type="project" value="UniProtKB-SubCell"/>
</dbReference>
<protein>
    <submittedName>
        <fullName evidence="6">Uncharacterized protein</fullName>
    </submittedName>
</protein>
<dbReference type="EMBL" id="KZ084123">
    <property type="protein sequence ID" value="OSC99861.1"/>
    <property type="molecule type" value="Genomic_DNA"/>
</dbReference>
<name>A0A1Y2IIW9_TRAC3</name>